<dbReference type="SUPFAM" id="SSF64182">
    <property type="entry name" value="DHH phosphoesterases"/>
    <property type="match status" value="1"/>
</dbReference>
<keyword evidence="11" id="KW-1185">Reference proteome</keyword>
<evidence type="ECO:0000256" key="1">
    <source>
        <dbReference type="ARBA" id="ARBA00001936"/>
    </source>
</evidence>
<dbReference type="NCBIfam" id="NF011443">
    <property type="entry name" value="PRK14869.1-5"/>
    <property type="match status" value="1"/>
</dbReference>
<sequence>MADTVYITGHKNPDTDSICAAIAYAELKRKLGINAIPVRLGDINKETEFVLEYFNIPAPEYLATVRTQLSDLDIDIISPAWPEVSIKTAWTIMKKNNVKVIPVVDENEKFLGLVTTSDITKKYMDMLENDIIAYSKTPLMNIVETLNAKLICGSQKDFNTTGRVVIPAMNPEEMGAFVSKGDIVIDGSKKETQIKAIELGANCLIVTYNGSVDEEVVELARKNKCILMIAPGDTFTTARLINQSIPVGYVMTSTNVVSFNINDFVDDIKDEMLRTRFRSYPVLDDEQKVRGFISRYHLISRKRKKVILVDHNERSQTVDGIEQAEILEIIDHHRIGDIQTGYPVYFKNEPVGSTSTIITNLYFDKGIRPSKNIAGILCAAIISDTIKFKSPTCTPMDINTAQKLSEIAELDIDRFASEMFRRGSSLRGKSLEKILYNDFKEVRLGKFKFGVGQINASDRESLSEIKDDLIKYMNDICTFKDYDLLILLVTDIINVGSEVLFAGREKSIAQKAFNVGAGEDSVYLNGVVSRKMQIIPQLAAAVQ</sequence>
<dbReference type="PANTHER" id="PTHR12112">
    <property type="entry name" value="BNIP - RELATED"/>
    <property type="match status" value="1"/>
</dbReference>
<dbReference type="InterPro" id="IPR001667">
    <property type="entry name" value="DDH_dom"/>
</dbReference>
<evidence type="ECO:0000256" key="5">
    <source>
        <dbReference type="ARBA" id="ARBA00023211"/>
    </source>
</evidence>
<dbReference type="Proteomes" id="UP000236151">
    <property type="component" value="Unassembled WGS sequence"/>
</dbReference>
<dbReference type="GO" id="GO:0046872">
    <property type="term" value="F:metal ion binding"/>
    <property type="evidence" value="ECO:0007669"/>
    <property type="project" value="UniProtKB-KW"/>
</dbReference>
<comment type="cofactor">
    <cofactor evidence="1">
        <name>Mn(2+)</name>
        <dbReference type="ChEBI" id="CHEBI:29035"/>
    </cofactor>
</comment>
<dbReference type="InterPro" id="IPR004097">
    <property type="entry name" value="DHHA2"/>
</dbReference>
<dbReference type="InterPro" id="IPR038222">
    <property type="entry name" value="DHHA2_dom_sf"/>
</dbReference>
<comment type="catalytic activity">
    <reaction evidence="7">
        <text>diphosphate + H2O = 2 phosphate + H(+)</text>
        <dbReference type="Rhea" id="RHEA:24576"/>
        <dbReference type="ChEBI" id="CHEBI:15377"/>
        <dbReference type="ChEBI" id="CHEBI:15378"/>
        <dbReference type="ChEBI" id="CHEBI:33019"/>
        <dbReference type="ChEBI" id="CHEBI:43474"/>
        <dbReference type="EC" id="3.6.1.1"/>
    </reaction>
</comment>
<evidence type="ECO:0000313" key="10">
    <source>
        <dbReference type="EMBL" id="PNT94657.1"/>
    </source>
</evidence>
<feature type="domain" description="CBS" evidence="9">
    <location>
        <begin position="251"/>
        <end position="309"/>
    </location>
</feature>
<dbReference type="AlphaFoldDB" id="A0A2K2F798"/>
<evidence type="ECO:0000256" key="3">
    <source>
        <dbReference type="ARBA" id="ARBA00022723"/>
    </source>
</evidence>
<dbReference type="Pfam" id="PF07085">
    <property type="entry name" value="DRTGG"/>
    <property type="match status" value="1"/>
</dbReference>
<gene>
    <name evidence="10" type="ORF">CDQ84_18575</name>
</gene>
<dbReference type="GO" id="GO:0004427">
    <property type="term" value="F:inorganic diphosphate phosphatase activity"/>
    <property type="evidence" value="ECO:0007669"/>
    <property type="project" value="UniProtKB-EC"/>
</dbReference>
<dbReference type="EMBL" id="NIOJ01000096">
    <property type="protein sequence ID" value="PNT94657.1"/>
    <property type="molecule type" value="Genomic_DNA"/>
</dbReference>
<protein>
    <recommendedName>
        <fullName evidence="2">inorganic diphosphatase</fullName>
        <ecNumber evidence="2">3.6.1.1</ecNumber>
    </recommendedName>
    <alternativeName>
        <fullName evidence="6">Pyrophosphate phospho-hydrolase</fullName>
    </alternativeName>
</protein>
<evidence type="ECO:0000256" key="7">
    <source>
        <dbReference type="ARBA" id="ARBA00047820"/>
    </source>
</evidence>
<accession>A0A2K2F798</accession>
<dbReference type="PROSITE" id="PS51371">
    <property type="entry name" value="CBS"/>
    <property type="match status" value="2"/>
</dbReference>
<keyword evidence="8" id="KW-0129">CBS domain</keyword>
<dbReference type="KEGG" id="cthd:CDO33_09605"/>
<feature type="domain" description="CBS" evidence="9">
    <location>
        <begin position="69"/>
        <end position="131"/>
    </location>
</feature>
<dbReference type="SUPFAM" id="SSF54631">
    <property type="entry name" value="CBS-domain pair"/>
    <property type="match status" value="1"/>
</dbReference>
<proteinExistence type="predicted"/>
<dbReference type="CDD" id="cd04597">
    <property type="entry name" value="CBS_pair_inorgPPase"/>
    <property type="match status" value="1"/>
</dbReference>
<dbReference type="RefSeq" id="WP_103083219.1">
    <property type="nucleotide sequence ID" value="NZ_CP021850.1"/>
</dbReference>
<dbReference type="Gene3D" id="3.10.310.20">
    <property type="entry name" value="DHHA2 domain"/>
    <property type="match status" value="1"/>
</dbReference>
<name>A0A2K2F798_9CLOT</name>
<evidence type="ECO:0000256" key="2">
    <source>
        <dbReference type="ARBA" id="ARBA00012146"/>
    </source>
</evidence>
<keyword evidence="4 10" id="KW-0378">Hydrolase</keyword>
<evidence type="ECO:0000313" key="11">
    <source>
        <dbReference type="Proteomes" id="UP000236151"/>
    </source>
</evidence>
<dbReference type="InterPro" id="IPR010766">
    <property type="entry name" value="DRTGG"/>
</dbReference>
<reference evidence="10 11" key="1">
    <citation type="submission" date="2017-06" db="EMBL/GenBank/DDBJ databases">
        <title>Investigating the central metabolism of Clostridium thermosuccinogenes.</title>
        <authorList>
            <person name="Koendjbiharie J.G."/>
            <person name="van Kranenburg R."/>
        </authorList>
    </citation>
    <scope>NUCLEOTIDE SEQUENCE [LARGE SCALE GENOMIC DNA]</scope>
    <source>
        <strain evidence="10 11">DSM 5806</strain>
    </source>
</reference>
<dbReference type="Pfam" id="PF01368">
    <property type="entry name" value="DHH"/>
    <property type="match status" value="1"/>
</dbReference>
<dbReference type="PANTHER" id="PTHR12112:SF22">
    <property type="entry name" value="MANGANESE-DEPENDENT INORGANIC PYROPHOSPHATASE-RELATED"/>
    <property type="match status" value="1"/>
</dbReference>
<dbReference type="GO" id="GO:0005737">
    <property type="term" value="C:cytoplasm"/>
    <property type="evidence" value="ECO:0007669"/>
    <property type="project" value="InterPro"/>
</dbReference>
<evidence type="ECO:0000256" key="8">
    <source>
        <dbReference type="PROSITE-ProRule" id="PRU00703"/>
    </source>
</evidence>
<dbReference type="SMART" id="SM00116">
    <property type="entry name" value="CBS"/>
    <property type="match status" value="2"/>
</dbReference>
<dbReference type="InterPro" id="IPR028979">
    <property type="entry name" value="Ser_kin/Pase_Hpr-like_N_sf"/>
</dbReference>
<dbReference type="OrthoDB" id="9766150at2"/>
<evidence type="ECO:0000259" key="9">
    <source>
        <dbReference type="PROSITE" id="PS51371"/>
    </source>
</evidence>
<dbReference type="NCBIfam" id="NF011442">
    <property type="entry name" value="PRK14869.1-4"/>
    <property type="match status" value="1"/>
</dbReference>
<dbReference type="InterPro" id="IPR000644">
    <property type="entry name" value="CBS_dom"/>
</dbReference>
<dbReference type="SUPFAM" id="SSF75138">
    <property type="entry name" value="HprK N-terminal domain-like"/>
    <property type="match status" value="1"/>
</dbReference>
<dbReference type="EC" id="3.6.1.1" evidence="2"/>
<dbReference type="Pfam" id="PF02833">
    <property type="entry name" value="DHHA2"/>
    <property type="match status" value="1"/>
</dbReference>
<organism evidence="10 11">
    <name type="scientific">Clostridium thermosuccinogenes</name>
    <dbReference type="NCBI Taxonomy" id="84032"/>
    <lineage>
        <taxon>Bacteria</taxon>
        <taxon>Bacillati</taxon>
        <taxon>Bacillota</taxon>
        <taxon>Clostridia</taxon>
        <taxon>Eubacteriales</taxon>
        <taxon>Clostridiaceae</taxon>
        <taxon>Clostridium</taxon>
    </lineage>
</organism>
<dbReference type="InterPro" id="IPR038763">
    <property type="entry name" value="DHH_sf"/>
</dbReference>
<dbReference type="NCBIfam" id="NF011441">
    <property type="entry name" value="PRK14869.1-3"/>
    <property type="match status" value="1"/>
</dbReference>
<dbReference type="InterPro" id="IPR046342">
    <property type="entry name" value="CBS_dom_sf"/>
</dbReference>
<dbReference type="Pfam" id="PF00571">
    <property type="entry name" value="CBS"/>
    <property type="match status" value="2"/>
</dbReference>
<evidence type="ECO:0000256" key="6">
    <source>
        <dbReference type="ARBA" id="ARBA00032535"/>
    </source>
</evidence>
<keyword evidence="3" id="KW-0479">Metal-binding</keyword>
<dbReference type="Gene3D" id="3.40.1390.20">
    <property type="entry name" value="HprK N-terminal domain-like"/>
    <property type="match status" value="1"/>
</dbReference>
<comment type="caution">
    <text evidence="10">The sequence shown here is derived from an EMBL/GenBank/DDBJ whole genome shotgun (WGS) entry which is preliminary data.</text>
</comment>
<keyword evidence="5" id="KW-0464">Manganese</keyword>
<evidence type="ECO:0000256" key="4">
    <source>
        <dbReference type="ARBA" id="ARBA00022801"/>
    </source>
</evidence>
<dbReference type="Gene3D" id="3.10.580.10">
    <property type="entry name" value="CBS-domain"/>
    <property type="match status" value="1"/>
</dbReference>
<dbReference type="SMART" id="SM01131">
    <property type="entry name" value="DHHA2"/>
    <property type="match status" value="1"/>
</dbReference>